<sequence>MSERILIADDLATNRIVLKVKLTVACYEVIQTDRCDEVPKLARDTQPDLIILGRGASDCSLATCRTLKADPVLGMIPIIIVSDQDDQRARLEAITAGADDVFSKPLNEATLMAMVRNLIRARGAENEVLRRRELSRDFGLAEAPALFARHARIALIAPDAETGIYWRMHLATEIRHRIDIMTHSQALEEVGAMKAVPDAFVIASTLKDTSDGLRLVSELRSRQTTRHSVIVVQDCGETPSPSSMALDLGANAVLRPGFDARELALRLTRLLARKFEGDDLRKNFDTNLALALRDPLTGLHNRRFAQSYLDRLEREAGAKGQPYAIMVLDLDRFKSINDTYGHPVGDEVLVEVAKRLKGKLRDMDLLARYGGEEFLIALPGVTHTQAQAMAERLRRAVSDQPVAAGKVAGGIAVTLSIGVAVSSDMTQAAGSAHDLLQFADQALYRAKSDGRNQVMFVSDAA</sequence>
<dbReference type="Pfam" id="PF00990">
    <property type="entry name" value="GGDEF"/>
    <property type="match status" value="1"/>
</dbReference>
<keyword evidence="7" id="KW-1185">Reference proteome</keyword>
<protein>
    <recommendedName>
        <fullName evidence="1">diguanylate cyclase</fullName>
        <ecNumber evidence="1">2.7.7.65</ecNumber>
    </recommendedName>
</protein>
<dbReference type="InterPro" id="IPR050469">
    <property type="entry name" value="Diguanylate_Cyclase"/>
</dbReference>
<dbReference type="InterPro" id="IPR001789">
    <property type="entry name" value="Sig_transdc_resp-reg_receiver"/>
</dbReference>
<dbReference type="PANTHER" id="PTHR45138">
    <property type="entry name" value="REGULATORY COMPONENTS OF SENSORY TRANSDUCTION SYSTEM"/>
    <property type="match status" value="1"/>
</dbReference>
<dbReference type="Gene3D" id="3.40.50.2300">
    <property type="match status" value="1"/>
</dbReference>
<organism evidence="6 7">
    <name type="scientific">Aliiroseovarius zhejiangensis</name>
    <dbReference type="NCBI Taxonomy" id="1632025"/>
    <lineage>
        <taxon>Bacteria</taxon>
        <taxon>Pseudomonadati</taxon>
        <taxon>Pseudomonadota</taxon>
        <taxon>Alphaproteobacteria</taxon>
        <taxon>Rhodobacterales</taxon>
        <taxon>Paracoccaceae</taxon>
        <taxon>Aliiroseovarius</taxon>
    </lineage>
</organism>
<gene>
    <name evidence="6" type="ORF">GCM10016455_12220</name>
</gene>
<reference evidence="7" key="1">
    <citation type="journal article" date="2019" name="Int. J. Syst. Evol. Microbiol.">
        <title>The Global Catalogue of Microorganisms (GCM) 10K type strain sequencing project: providing services to taxonomists for standard genome sequencing and annotation.</title>
        <authorList>
            <consortium name="The Broad Institute Genomics Platform"/>
            <consortium name="The Broad Institute Genome Sequencing Center for Infectious Disease"/>
            <person name="Wu L."/>
            <person name="Ma J."/>
        </authorList>
    </citation>
    <scope>NUCLEOTIDE SEQUENCE [LARGE SCALE GENOMIC DNA]</scope>
    <source>
        <strain evidence="7">KCTC 42443</strain>
    </source>
</reference>
<proteinExistence type="predicted"/>
<comment type="caution">
    <text evidence="6">The sequence shown here is derived from an EMBL/GenBank/DDBJ whole genome shotgun (WGS) entry which is preliminary data.</text>
</comment>
<dbReference type="EC" id="2.7.7.65" evidence="1"/>
<accession>A0ABQ3IST8</accession>
<dbReference type="PROSITE" id="PS50887">
    <property type="entry name" value="GGDEF"/>
    <property type="match status" value="1"/>
</dbReference>
<evidence type="ECO:0000256" key="3">
    <source>
        <dbReference type="PROSITE-ProRule" id="PRU00169"/>
    </source>
</evidence>
<comment type="catalytic activity">
    <reaction evidence="2">
        <text>2 GTP = 3',3'-c-di-GMP + 2 diphosphate</text>
        <dbReference type="Rhea" id="RHEA:24898"/>
        <dbReference type="ChEBI" id="CHEBI:33019"/>
        <dbReference type="ChEBI" id="CHEBI:37565"/>
        <dbReference type="ChEBI" id="CHEBI:58805"/>
        <dbReference type="EC" id="2.7.7.65"/>
    </reaction>
</comment>
<dbReference type="Gene3D" id="3.30.70.270">
    <property type="match status" value="1"/>
</dbReference>
<dbReference type="SMART" id="SM00448">
    <property type="entry name" value="REC"/>
    <property type="match status" value="1"/>
</dbReference>
<dbReference type="PROSITE" id="PS50110">
    <property type="entry name" value="RESPONSE_REGULATORY"/>
    <property type="match status" value="1"/>
</dbReference>
<dbReference type="InterPro" id="IPR011006">
    <property type="entry name" value="CheY-like_superfamily"/>
</dbReference>
<feature type="domain" description="GGDEF" evidence="5">
    <location>
        <begin position="321"/>
        <end position="459"/>
    </location>
</feature>
<evidence type="ECO:0000256" key="1">
    <source>
        <dbReference type="ARBA" id="ARBA00012528"/>
    </source>
</evidence>
<dbReference type="Pfam" id="PF00072">
    <property type="entry name" value="Response_reg"/>
    <property type="match status" value="1"/>
</dbReference>
<dbReference type="Proteomes" id="UP000609802">
    <property type="component" value="Unassembled WGS sequence"/>
</dbReference>
<comment type="caution">
    <text evidence="3">Lacks conserved residue(s) required for the propagation of feature annotation.</text>
</comment>
<dbReference type="InterPro" id="IPR029787">
    <property type="entry name" value="Nucleotide_cyclase"/>
</dbReference>
<dbReference type="EMBL" id="BNCH01000002">
    <property type="protein sequence ID" value="GHE93596.1"/>
    <property type="molecule type" value="Genomic_DNA"/>
</dbReference>
<dbReference type="SUPFAM" id="SSF55073">
    <property type="entry name" value="Nucleotide cyclase"/>
    <property type="match status" value="1"/>
</dbReference>
<dbReference type="CDD" id="cd01949">
    <property type="entry name" value="GGDEF"/>
    <property type="match status" value="1"/>
</dbReference>
<name>A0ABQ3IST8_9RHOB</name>
<dbReference type="SUPFAM" id="SSF52172">
    <property type="entry name" value="CheY-like"/>
    <property type="match status" value="2"/>
</dbReference>
<feature type="domain" description="Response regulatory" evidence="4">
    <location>
        <begin position="4"/>
        <end position="119"/>
    </location>
</feature>
<evidence type="ECO:0000259" key="5">
    <source>
        <dbReference type="PROSITE" id="PS50887"/>
    </source>
</evidence>
<dbReference type="PANTHER" id="PTHR45138:SF9">
    <property type="entry name" value="DIGUANYLATE CYCLASE DGCM-RELATED"/>
    <property type="match status" value="1"/>
</dbReference>
<evidence type="ECO:0000256" key="2">
    <source>
        <dbReference type="ARBA" id="ARBA00034247"/>
    </source>
</evidence>
<dbReference type="RefSeq" id="WP_191285598.1">
    <property type="nucleotide sequence ID" value="NZ_BNCH01000002.1"/>
</dbReference>
<dbReference type="InterPro" id="IPR000160">
    <property type="entry name" value="GGDEF_dom"/>
</dbReference>
<dbReference type="SMART" id="SM00267">
    <property type="entry name" value="GGDEF"/>
    <property type="match status" value="1"/>
</dbReference>
<evidence type="ECO:0000313" key="6">
    <source>
        <dbReference type="EMBL" id="GHE93596.1"/>
    </source>
</evidence>
<dbReference type="InterPro" id="IPR043128">
    <property type="entry name" value="Rev_trsase/Diguanyl_cyclase"/>
</dbReference>
<dbReference type="NCBIfam" id="TIGR00254">
    <property type="entry name" value="GGDEF"/>
    <property type="match status" value="1"/>
</dbReference>
<evidence type="ECO:0000313" key="7">
    <source>
        <dbReference type="Proteomes" id="UP000609802"/>
    </source>
</evidence>
<evidence type="ECO:0000259" key="4">
    <source>
        <dbReference type="PROSITE" id="PS50110"/>
    </source>
</evidence>